<dbReference type="InterPro" id="IPR002401">
    <property type="entry name" value="Cyt_P450_E_grp-I"/>
</dbReference>
<evidence type="ECO:0000256" key="1">
    <source>
        <dbReference type="ARBA" id="ARBA00010617"/>
    </source>
</evidence>
<dbReference type="SUPFAM" id="SSF48264">
    <property type="entry name" value="Cytochrome P450"/>
    <property type="match status" value="1"/>
</dbReference>
<keyword evidence="3 4" id="KW-0408">Iron</keyword>
<dbReference type="PANTHER" id="PTHR24300">
    <property type="entry name" value="CYTOCHROME P450 508A4-RELATED"/>
    <property type="match status" value="1"/>
</dbReference>
<dbReference type="PRINTS" id="PR00385">
    <property type="entry name" value="P450"/>
</dbReference>
<feature type="transmembrane region" description="Helical" evidence="5">
    <location>
        <begin position="348"/>
        <end position="370"/>
    </location>
</feature>
<dbReference type="InterPro" id="IPR036396">
    <property type="entry name" value="Cyt_P450_sf"/>
</dbReference>
<evidence type="ECO:0000256" key="4">
    <source>
        <dbReference type="PIRSR" id="PIRSR602401-1"/>
    </source>
</evidence>
<dbReference type="InterPro" id="IPR001128">
    <property type="entry name" value="Cyt_P450"/>
</dbReference>
<evidence type="ECO:0008006" key="8">
    <source>
        <dbReference type="Google" id="ProtNLM"/>
    </source>
</evidence>
<dbReference type="GO" id="GO:0005506">
    <property type="term" value="F:iron ion binding"/>
    <property type="evidence" value="ECO:0007669"/>
    <property type="project" value="InterPro"/>
</dbReference>
<sequence>MLTKSLGLHLNKKVQIGLFAFSIGLISYVALKKFLKSKYKLPSEICFKKENHLGKNKQDFLHNLQDDHEHFLLSLQKAYPNECTLSLDSCFFGQNKIIFLNSIESVKKFSQRINNVETIPDRPKNMLLDFISKGYLGSFFRMYDEKLLEVRKSSLAGLHKLIGSDPNFEDKLVDEIKHLMDFFDEEFISHAQLFQKEEKARYYAINLGKEDGLVLDAPVYLQQLATNLITNLGLGVSFPYESNSDAPIKVQMKNISEALNSLNLPNIINFGKMDTLFKRETVDFLSTRINSVYEFLAGAFGAYKSNYDSEVLSTFADYVITKQKDTLKSKKLLMDNDNYSDKDILVQYFTLIMAGTCTTGFTLSWALYYLSKNQLIQEEMHNEIVRIIGTANVINTKQRANLPYVEACINEILRLSSTQGLIPRSTKTDVKINGYVIPKDTTILINSYAIHRDPRFWSTSSEMHPEQWFDENKNLKSFVDSFIPFGVAPRTCIGDNLSRQIIFLVVANLVQRFHFEYVPDKNYDYSEKDGNLGVMRRPYNYHLKVTRRN</sequence>
<dbReference type="Gene3D" id="1.10.630.10">
    <property type="entry name" value="Cytochrome P450"/>
    <property type="match status" value="1"/>
</dbReference>
<comment type="caution">
    <text evidence="6">The sequence shown here is derived from an EMBL/GenBank/DDBJ whole genome shotgun (WGS) entry which is preliminary data.</text>
</comment>
<evidence type="ECO:0000256" key="2">
    <source>
        <dbReference type="ARBA" id="ARBA00022723"/>
    </source>
</evidence>
<feature type="transmembrane region" description="Helical" evidence="5">
    <location>
        <begin position="14"/>
        <end position="31"/>
    </location>
</feature>
<evidence type="ECO:0000313" key="6">
    <source>
        <dbReference type="EMBL" id="CAF0757467.1"/>
    </source>
</evidence>
<dbReference type="GO" id="GO:0004497">
    <property type="term" value="F:monooxygenase activity"/>
    <property type="evidence" value="ECO:0007669"/>
    <property type="project" value="InterPro"/>
</dbReference>
<organism evidence="6 7">
    <name type="scientific">Brachionus calyciflorus</name>
    <dbReference type="NCBI Taxonomy" id="104777"/>
    <lineage>
        <taxon>Eukaryota</taxon>
        <taxon>Metazoa</taxon>
        <taxon>Spiralia</taxon>
        <taxon>Gnathifera</taxon>
        <taxon>Rotifera</taxon>
        <taxon>Eurotatoria</taxon>
        <taxon>Monogononta</taxon>
        <taxon>Pseudotrocha</taxon>
        <taxon>Ploima</taxon>
        <taxon>Brachionidae</taxon>
        <taxon>Brachionus</taxon>
    </lineage>
</organism>
<comment type="cofactor">
    <cofactor evidence="4">
        <name>heme</name>
        <dbReference type="ChEBI" id="CHEBI:30413"/>
    </cofactor>
</comment>
<name>A0A813PX38_9BILA</name>
<proteinExistence type="inferred from homology"/>
<evidence type="ECO:0000256" key="3">
    <source>
        <dbReference type="ARBA" id="ARBA00023004"/>
    </source>
</evidence>
<protein>
    <recommendedName>
        <fullName evidence="8">Cytochrome p450</fullName>
    </recommendedName>
</protein>
<dbReference type="GO" id="GO:0016705">
    <property type="term" value="F:oxidoreductase activity, acting on paired donors, with incorporation or reduction of molecular oxygen"/>
    <property type="evidence" value="ECO:0007669"/>
    <property type="project" value="InterPro"/>
</dbReference>
<gene>
    <name evidence="6" type="ORF">OXX778_LOCUS4251</name>
</gene>
<keyword evidence="2 4" id="KW-0479">Metal-binding</keyword>
<keyword evidence="5" id="KW-0472">Membrane</keyword>
<dbReference type="Pfam" id="PF00067">
    <property type="entry name" value="p450"/>
    <property type="match status" value="1"/>
</dbReference>
<dbReference type="PRINTS" id="PR00463">
    <property type="entry name" value="EP450I"/>
</dbReference>
<keyword evidence="4" id="KW-0349">Heme</keyword>
<keyword evidence="7" id="KW-1185">Reference proteome</keyword>
<keyword evidence="5" id="KW-1133">Transmembrane helix</keyword>
<comment type="similarity">
    <text evidence="1">Belongs to the cytochrome P450 family.</text>
</comment>
<feature type="binding site" description="axial binding residue" evidence="4">
    <location>
        <position position="492"/>
    </location>
    <ligand>
        <name>heme</name>
        <dbReference type="ChEBI" id="CHEBI:30413"/>
    </ligand>
    <ligandPart>
        <name>Fe</name>
        <dbReference type="ChEBI" id="CHEBI:18248"/>
    </ligandPart>
</feature>
<evidence type="ECO:0000256" key="5">
    <source>
        <dbReference type="SAM" id="Phobius"/>
    </source>
</evidence>
<dbReference type="PANTHER" id="PTHR24300:SF417">
    <property type="entry name" value="CYTOCHROME P450 508B1-RELATED"/>
    <property type="match status" value="1"/>
</dbReference>
<dbReference type="OrthoDB" id="1844152at2759"/>
<dbReference type="InterPro" id="IPR050182">
    <property type="entry name" value="Cytochrome_P450_fam2"/>
</dbReference>
<accession>A0A813PX38</accession>
<evidence type="ECO:0000313" key="7">
    <source>
        <dbReference type="Proteomes" id="UP000663879"/>
    </source>
</evidence>
<dbReference type="AlphaFoldDB" id="A0A813PX38"/>
<dbReference type="Proteomes" id="UP000663879">
    <property type="component" value="Unassembled WGS sequence"/>
</dbReference>
<keyword evidence="5" id="KW-0812">Transmembrane</keyword>
<dbReference type="GO" id="GO:0020037">
    <property type="term" value="F:heme binding"/>
    <property type="evidence" value="ECO:0007669"/>
    <property type="project" value="InterPro"/>
</dbReference>
<reference evidence="6" key="1">
    <citation type="submission" date="2021-02" db="EMBL/GenBank/DDBJ databases">
        <authorList>
            <person name="Nowell W R."/>
        </authorList>
    </citation>
    <scope>NUCLEOTIDE SEQUENCE</scope>
    <source>
        <strain evidence="6">Ploen Becks lab</strain>
    </source>
</reference>
<dbReference type="EMBL" id="CAJNOC010000408">
    <property type="protein sequence ID" value="CAF0757467.1"/>
    <property type="molecule type" value="Genomic_DNA"/>
</dbReference>